<evidence type="ECO:0000313" key="1">
    <source>
        <dbReference type="EMBL" id="GAC08458.1"/>
    </source>
</evidence>
<organism evidence="1 2">
    <name type="scientific">Paraglaciecola chathamensis S18K6</name>
    <dbReference type="NCBI Taxonomy" id="1127672"/>
    <lineage>
        <taxon>Bacteria</taxon>
        <taxon>Pseudomonadati</taxon>
        <taxon>Pseudomonadota</taxon>
        <taxon>Gammaproteobacteria</taxon>
        <taxon>Alteromonadales</taxon>
        <taxon>Alteromonadaceae</taxon>
        <taxon>Paraglaciecola</taxon>
    </lineage>
</organism>
<dbReference type="AlphaFoldDB" id="A0AAV3UTH3"/>
<dbReference type="EMBL" id="BAEM01000007">
    <property type="protein sequence ID" value="GAC08458.1"/>
    <property type="molecule type" value="Genomic_DNA"/>
</dbReference>
<gene>
    <name evidence="1" type="ORF">GCHA_0495</name>
</gene>
<comment type="caution">
    <text evidence="1">The sequence shown here is derived from an EMBL/GenBank/DDBJ whole genome shotgun (WGS) entry which is preliminary data.</text>
</comment>
<dbReference type="Proteomes" id="UP000006320">
    <property type="component" value="Unassembled WGS sequence"/>
</dbReference>
<proteinExistence type="predicted"/>
<name>A0AAV3UTH3_9ALTE</name>
<sequence>MDMFCLLGAEVVDVGVCAQVKKVKNTPVSNSSICVLFMTLPKSP</sequence>
<evidence type="ECO:0000313" key="2">
    <source>
        <dbReference type="Proteomes" id="UP000006320"/>
    </source>
</evidence>
<reference evidence="1 2" key="1">
    <citation type="journal article" date="2017" name="Antonie Van Leeuwenhoek">
        <title>Rhizobium rhizosphaerae sp. nov., a novel species isolated from rice rhizosphere.</title>
        <authorList>
            <person name="Zhao J.J."/>
            <person name="Zhang J."/>
            <person name="Zhang R.J."/>
            <person name="Zhang C.W."/>
            <person name="Yin H.Q."/>
            <person name="Zhang X.X."/>
        </authorList>
    </citation>
    <scope>NUCLEOTIDE SEQUENCE [LARGE SCALE GENOMIC DNA]</scope>
    <source>
        <strain evidence="1 2">S18K6</strain>
    </source>
</reference>
<protein>
    <submittedName>
        <fullName evidence="1">Uncharacterized protein</fullName>
    </submittedName>
</protein>
<accession>A0AAV3UTH3</accession>